<organism evidence="2">
    <name type="scientific">bioreactor metagenome</name>
    <dbReference type="NCBI Taxonomy" id="1076179"/>
    <lineage>
        <taxon>unclassified sequences</taxon>
        <taxon>metagenomes</taxon>
        <taxon>ecological metagenomes</taxon>
    </lineage>
</organism>
<gene>
    <name evidence="2" type="ORF">SDC9_85211</name>
</gene>
<evidence type="ECO:0000313" key="2">
    <source>
        <dbReference type="EMBL" id="MPM38582.1"/>
    </source>
</evidence>
<comment type="caution">
    <text evidence="2">The sequence shown here is derived from an EMBL/GenBank/DDBJ whole genome shotgun (WGS) entry which is preliminary data.</text>
</comment>
<evidence type="ECO:0000256" key="1">
    <source>
        <dbReference type="SAM" id="MobiDB-lite"/>
    </source>
</evidence>
<reference evidence="2" key="1">
    <citation type="submission" date="2019-08" db="EMBL/GenBank/DDBJ databases">
        <authorList>
            <person name="Kucharzyk K."/>
            <person name="Murdoch R.W."/>
            <person name="Higgins S."/>
            <person name="Loffler F."/>
        </authorList>
    </citation>
    <scope>NUCLEOTIDE SEQUENCE</scope>
</reference>
<name>A0A644ZCG2_9ZZZZ</name>
<sequence length="112" mass="12130">MVVGAFGRHRTRLTARLVPHLRPDGALWVSIGGTTPNGACSDVVKCVNTCMNKERPRASRGQDGRSRDALSVHRSREVVRHLREAGHSVTDSAAILGVSRGRISQLVRPAGR</sequence>
<proteinExistence type="predicted"/>
<dbReference type="AlphaFoldDB" id="A0A644ZCG2"/>
<accession>A0A644ZCG2</accession>
<dbReference type="EMBL" id="VSSQ01008333">
    <property type="protein sequence ID" value="MPM38582.1"/>
    <property type="molecule type" value="Genomic_DNA"/>
</dbReference>
<protein>
    <submittedName>
        <fullName evidence="2">Uncharacterized protein</fullName>
    </submittedName>
</protein>
<feature type="region of interest" description="Disordered" evidence="1">
    <location>
        <begin position="53"/>
        <end position="75"/>
    </location>
</feature>